<accession>A0A5B8NNX4</accession>
<dbReference type="PANTHER" id="PTHR11851">
    <property type="entry name" value="METALLOPROTEASE"/>
    <property type="match status" value="1"/>
</dbReference>
<dbReference type="Pfam" id="PF00675">
    <property type="entry name" value="Peptidase_M16"/>
    <property type="match status" value="1"/>
</dbReference>
<dbReference type="EMBL" id="CP042326">
    <property type="protein sequence ID" value="QDZ40768.1"/>
    <property type="molecule type" value="Genomic_DNA"/>
</dbReference>
<proteinExistence type="predicted"/>
<feature type="domain" description="Peptidase M16 N-terminal" evidence="2">
    <location>
        <begin position="80"/>
        <end position="188"/>
    </location>
</feature>
<dbReference type="AlphaFoldDB" id="A0A5B8NNX4"/>
<evidence type="ECO:0000256" key="1">
    <source>
        <dbReference type="SAM" id="MobiDB-lite"/>
    </source>
</evidence>
<feature type="region of interest" description="Disordered" evidence="1">
    <location>
        <begin position="461"/>
        <end position="481"/>
    </location>
</feature>
<dbReference type="InterPro" id="IPR011249">
    <property type="entry name" value="Metalloenz_LuxS/M16"/>
</dbReference>
<organism evidence="4 5">
    <name type="scientific">Euhalothece natronophila Z-M001</name>
    <dbReference type="NCBI Taxonomy" id="522448"/>
    <lineage>
        <taxon>Bacteria</taxon>
        <taxon>Bacillati</taxon>
        <taxon>Cyanobacteriota</taxon>
        <taxon>Cyanophyceae</taxon>
        <taxon>Oscillatoriophycideae</taxon>
        <taxon>Chroococcales</taxon>
        <taxon>Halothecacae</taxon>
        <taxon>Halothece cluster</taxon>
        <taxon>Euhalothece</taxon>
    </lineage>
</organism>
<evidence type="ECO:0000259" key="2">
    <source>
        <dbReference type="Pfam" id="PF00675"/>
    </source>
</evidence>
<gene>
    <name evidence="4" type="ORF">FRE64_12945</name>
</gene>
<dbReference type="KEGG" id="enn:FRE64_12945"/>
<protein>
    <submittedName>
        <fullName evidence="4">Insulinase family protein</fullName>
    </submittedName>
</protein>
<dbReference type="SUPFAM" id="SSF63411">
    <property type="entry name" value="LuxS/MPP-like metallohydrolase"/>
    <property type="match status" value="2"/>
</dbReference>
<feature type="domain" description="Peptidase M16 C-terminal" evidence="3">
    <location>
        <begin position="215"/>
        <end position="393"/>
    </location>
</feature>
<dbReference type="OrthoDB" id="9811314at2"/>
<keyword evidence="5" id="KW-1185">Reference proteome</keyword>
<evidence type="ECO:0000313" key="5">
    <source>
        <dbReference type="Proteomes" id="UP000318453"/>
    </source>
</evidence>
<evidence type="ECO:0000313" key="4">
    <source>
        <dbReference type="EMBL" id="QDZ40768.1"/>
    </source>
</evidence>
<dbReference type="Proteomes" id="UP000318453">
    <property type="component" value="Chromosome"/>
</dbReference>
<sequence>MKQLKWLMIAIFVSLFVIICNSDLFANAASKEPKHYTDLEFSPPPEIRLPDYTTTQLDNGLTLYLIEDHDFPLVTGTAIFRTGSRLEPADKVGLASLTGSLMRQGGTENYSPNELNQILEQRAASIETSINTTSGSAEFDCLTGDLDQVFDLFAEVIKSPAFDEQQFALAKQQAEGRISRRDDDPGDVADREFKKLVYGEDSPYARTEEYETLDNISREDVIAFYESYFRPEEMILGIVGDFDSEEMRDRAQEAFGNWEVTTPTPNYELADVEQATTGGVHLVEKPQLSQSYVEMGHLAGTLDNPDYPTLRVINGALNGFGGTLYNEVRSRQGLAYSVYGVWRANYDYPGYFVAGGQTSSETTVPFIQSIQNEITKVQEDLLSEDQLAYAKESILNSFIFNFESNEQTLSRLMRYNYYDYPDDFIFQLQEGIRETSKEDVQRVAQTYLKPEEMTTLIVGNPDGIDPSLEELGQPVTHKSIN</sequence>
<dbReference type="Gene3D" id="3.30.830.10">
    <property type="entry name" value="Metalloenzyme, LuxS/M16 peptidase-like"/>
    <property type="match status" value="2"/>
</dbReference>
<dbReference type="Pfam" id="PF05193">
    <property type="entry name" value="Peptidase_M16_C"/>
    <property type="match status" value="1"/>
</dbReference>
<reference evidence="4" key="1">
    <citation type="submission" date="2019-08" db="EMBL/GenBank/DDBJ databases">
        <title>Carotenoids and Carotenoid Binding Proteins in the Halophilic Cyanobacterium Euhalothece sp. ZM00.</title>
        <authorList>
            <person name="Cho S.M."/>
            <person name="Song J.Y."/>
            <person name="Park Y.-I."/>
        </authorList>
    </citation>
    <scope>NUCLEOTIDE SEQUENCE [LARGE SCALE GENOMIC DNA]</scope>
    <source>
        <strain evidence="4">Z-M001</strain>
    </source>
</reference>
<name>A0A5B8NNX4_9CHRO</name>
<dbReference type="RefSeq" id="WP_146296608.1">
    <property type="nucleotide sequence ID" value="NZ_CP042326.1"/>
</dbReference>
<dbReference type="GO" id="GO:0046872">
    <property type="term" value="F:metal ion binding"/>
    <property type="evidence" value="ECO:0007669"/>
    <property type="project" value="InterPro"/>
</dbReference>
<dbReference type="PANTHER" id="PTHR11851:SF225">
    <property type="entry name" value="NON-PEPTIDASE HOMOLOG YMXG"/>
    <property type="match status" value="1"/>
</dbReference>
<dbReference type="InterPro" id="IPR007863">
    <property type="entry name" value="Peptidase_M16_C"/>
</dbReference>
<dbReference type="InterPro" id="IPR050361">
    <property type="entry name" value="MPP/UQCRC_Complex"/>
</dbReference>
<dbReference type="InterPro" id="IPR011765">
    <property type="entry name" value="Pept_M16_N"/>
</dbReference>
<evidence type="ECO:0000259" key="3">
    <source>
        <dbReference type="Pfam" id="PF05193"/>
    </source>
</evidence>